<proteinExistence type="predicted"/>
<gene>
    <name evidence="2" type="ORF">AVEN_115669_1</name>
</gene>
<feature type="region of interest" description="Disordered" evidence="1">
    <location>
        <begin position="26"/>
        <end position="58"/>
    </location>
</feature>
<feature type="compositionally biased region" description="Basic and acidic residues" evidence="1">
    <location>
        <begin position="46"/>
        <end position="56"/>
    </location>
</feature>
<evidence type="ECO:0000313" key="2">
    <source>
        <dbReference type="EMBL" id="GBO32057.1"/>
    </source>
</evidence>
<reference evidence="2 3" key="1">
    <citation type="journal article" date="2019" name="Sci. Rep.">
        <title>Orb-weaving spider Araneus ventricosus genome elucidates the spidroin gene catalogue.</title>
        <authorList>
            <person name="Kono N."/>
            <person name="Nakamura H."/>
            <person name="Ohtoshi R."/>
            <person name="Moran D.A.P."/>
            <person name="Shinohara A."/>
            <person name="Yoshida Y."/>
            <person name="Fujiwara M."/>
            <person name="Mori M."/>
            <person name="Tomita M."/>
            <person name="Arakawa K."/>
        </authorList>
    </citation>
    <scope>NUCLEOTIDE SEQUENCE [LARGE SCALE GENOMIC DNA]</scope>
</reference>
<dbReference type="EMBL" id="BGPR01055502">
    <property type="protein sequence ID" value="GBO32057.1"/>
    <property type="molecule type" value="Genomic_DNA"/>
</dbReference>
<keyword evidence="3" id="KW-1185">Reference proteome</keyword>
<dbReference type="Proteomes" id="UP000499080">
    <property type="component" value="Unassembled WGS sequence"/>
</dbReference>
<protein>
    <submittedName>
        <fullName evidence="2">Uncharacterized protein</fullName>
    </submittedName>
</protein>
<dbReference type="AlphaFoldDB" id="A0A4Y2W7U8"/>
<evidence type="ECO:0000313" key="3">
    <source>
        <dbReference type="Proteomes" id="UP000499080"/>
    </source>
</evidence>
<name>A0A4Y2W7U8_ARAVE</name>
<accession>A0A4Y2W7U8</accession>
<comment type="caution">
    <text evidence="2">The sequence shown here is derived from an EMBL/GenBank/DDBJ whole genome shotgun (WGS) entry which is preliminary data.</text>
</comment>
<evidence type="ECO:0000256" key="1">
    <source>
        <dbReference type="SAM" id="MobiDB-lite"/>
    </source>
</evidence>
<sequence length="106" mass="11882">MAIRKYLGKESNAKRCVPIKCVPTSALPGSRAKSHPRAQIATSTHVHGESDEKSAKQESINIVHRRLCPVSMRMEIADSLEMRLYRPTDSQPFDGFGPKLYTNLRS</sequence>
<organism evidence="2 3">
    <name type="scientific">Araneus ventricosus</name>
    <name type="common">Orbweaver spider</name>
    <name type="synonym">Epeira ventricosa</name>
    <dbReference type="NCBI Taxonomy" id="182803"/>
    <lineage>
        <taxon>Eukaryota</taxon>
        <taxon>Metazoa</taxon>
        <taxon>Ecdysozoa</taxon>
        <taxon>Arthropoda</taxon>
        <taxon>Chelicerata</taxon>
        <taxon>Arachnida</taxon>
        <taxon>Araneae</taxon>
        <taxon>Araneomorphae</taxon>
        <taxon>Entelegynae</taxon>
        <taxon>Araneoidea</taxon>
        <taxon>Araneidae</taxon>
        <taxon>Araneus</taxon>
    </lineage>
</organism>